<dbReference type="Proteomes" id="UP001305498">
    <property type="component" value="Chromosome"/>
</dbReference>
<dbReference type="Gene3D" id="3.40.50.720">
    <property type="entry name" value="NAD(P)-binding Rossmann-like Domain"/>
    <property type="match status" value="1"/>
</dbReference>
<dbReference type="EMBL" id="CP118157">
    <property type="protein sequence ID" value="WOF22842.1"/>
    <property type="molecule type" value="Genomic_DNA"/>
</dbReference>
<dbReference type="Pfam" id="PF13561">
    <property type="entry name" value="adh_short_C2"/>
    <property type="match status" value="1"/>
</dbReference>
<dbReference type="InterPro" id="IPR036291">
    <property type="entry name" value="NAD(P)-bd_dom_sf"/>
</dbReference>
<dbReference type="FunFam" id="3.40.50.720:FF:000084">
    <property type="entry name" value="Short-chain dehydrogenase reductase"/>
    <property type="match status" value="1"/>
</dbReference>
<name>A0AA97I671_9MICO</name>
<dbReference type="PRINTS" id="PR00080">
    <property type="entry name" value="SDRFAMILY"/>
</dbReference>
<evidence type="ECO:0000313" key="3">
    <source>
        <dbReference type="EMBL" id="WOF22842.1"/>
    </source>
</evidence>
<evidence type="ECO:0000256" key="1">
    <source>
        <dbReference type="ARBA" id="ARBA00006484"/>
    </source>
</evidence>
<dbReference type="CDD" id="cd05233">
    <property type="entry name" value="SDR_c"/>
    <property type="match status" value="1"/>
</dbReference>
<protein>
    <submittedName>
        <fullName evidence="3">SDR family NAD(P)-dependent oxidoreductase</fullName>
    </submittedName>
</protein>
<accession>A0AA97I671</accession>
<dbReference type="PANTHER" id="PTHR42760">
    <property type="entry name" value="SHORT-CHAIN DEHYDROGENASES/REDUCTASES FAMILY MEMBER"/>
    <property type="match status" value="1"/>
</dbReference>
<evidence type="ECO:0000313" key="4">
    <source>
        <dbReference type="Proteomes" id="UP001305498"/>
    </source>
</evidence>
<reference evidence="3 4" key="1">
    <citation type="submission" date="2023-02" db="EMBL/GenBank/DDBJ databases">
        <title>Microbacterium betulae sp. nov., isolated from birch wood.</title>
        <authorList>
            <person name="Pasciak M."/>
            <person name="Pawlik K.J."/>
            <person name="Martynowski D."/>
            <person name="Laczmanski L."/>
            <person name="Ciekot J."/>
            <person name="Szponar B."/>
            <person name="Wojcik-Fatla A."/>
            <person name="Mackiewicz B."/>
            <person name="Farian E."/>
            <person name="Cholewa G."/>
            <person name="Cholewa A."/>
            <person name="Dutkiewicz J."/>
        </authorList>
    </citation>
    <scope>NUCLEOTIDE SEQUENCE [LARGE SCALE GENOMIC DNA]</scope>
    <source>
        <strain evidence="3 4">AB</strain>
    </source>
</reference>
<comment type="similarity">
    <text evidence="1">Belongs to the short-chain dehydrogenases/reductases (SDR) family.</text>
</comment>
<organism evidence="3 4">
    <name type="scientific">Microbacterium betulae</name>
    <dbReference type="NCBI Taxonomy" id="2981139"/>
    <lineage>
        <taxon>Bacteria</taxon>
        <taxon>Bacillati</taxon>
        <taxon>Actinomycetota</taxon>
        <taxon>Actinomycetes</taxon>
        <taxon>Micrococcales</taxon>
        <taxon>Microbacteriaceae</taxon>
        <taxon>Microbacterium</taxon>
    </lineage>
</organism>
<keyword evidence="4" id="KW-1185">Reference proteome</keyword>
<evidence type="ECO:0000256" key="2">
    <source>
        <dbReference type="ARBA" id="ARBA00023002"/>
    </source>
</evidence>
<dbReference type="RefSeq" id="WP_317139313.1">
    <property type="nucleotide sequence ID" value="NZ_CP118157.1"/>
</dbReference>
<sequence length="261" mass="26930">MFEVEDKVVVVTGASGGQGAAEAIGLSRAGATVIAVARDDERLRALATRDDLGAGTVVPWQLDVADEAGWETLAAFAQTSHGRVDGLVNNAGIVRRGGVMDTAWSDFDDVERTNLRGPMLAMRALVPLMPPGGSIVNVGSTAGLTAHSSVSYGTTKWALRGLTRGTALELGPSGIRVNAIHPGFIDTPLTEHAGPAFRAANVTASPLGRVGTPDDVVPIVIFLLSDDSSFITGAEIPVDGGITSHGGAKFIADARRAELAR</sequence>
<dbReference type="InterPro" id="IPR002347">
    <property type="entry name" value="SDR_fam"/>
</dbReference>
<dbReference type="KEGG" id="mbet:N8K70_15830"/>
<dbReference type="PRINTS" id="PR00081">
    <property type="entry name" value="GDHRDH"/>
</dbReference>
<keyword evidence="2" id="KW-0560">Oxidoreductase</keyword>
<proteinExistence type="inferred from homology"/>
<dbReference type="SUPFAM" id="SSF51735">
    <property type="entry name" value="NAD(P)-binding Rossmann-fold domains"/>
    <property type="match status" value="1"/>
</dbReference>
<gene>
    <name evidence="3" type="ORF">N8K70_15830</name>
</gene>
<dbReference type="AlphaFoldDB" id="A0AA97I671"/>
<dbReference type="GO" id="GO:0016616">
    <property type="term" value="F:oxidoreductase activity, acting on the CH-OH group of donors, NAD or NADP as acceptor"/>
    <property type="evidence" value="ECO:0007669"/>
    <property type="project" value="TreeGrafter"/>
</dbReference>